<dbReference type="RefSeq" id="XP_034246644.1">
    <property type="nucleotide sequence ID" value="XM_034390753.1"/>
</dbReference>
<dbReference type="Proteomes" id="UP000515158">
    <property type="component" value="Unplaced"/>
</dbReference>
<evidence type="ECO:0000313" key="3">
    <source>
        <dbReference type="RefSeq" id="XP_034246644.1"/>
    </source>
</evidence>
<dbReference type="Pfam" id="PF10551">
    <property type="entry name" value="MULE"/>
    <property type="match status" value="1"/>
</dbReference>
<dbReference type="InterPro" id="IPR018289">
    <property type="entry name" value="MULE_transposase_dom"/>
</dbReference>
<proteinExistence type="predicted"/>
<protein>
    <submittedName>
        <fullName evidence="3">Uncharacterized protein LOC117648296</fullName>
    </submittedName>
</protein>
<gene>
    <name evidence="3" type="primary">LOC117648296</name>
</gene>
<sequence length="400" mass="46078">MDRCRRGDHTPYRVMYHEERRKLRISRQAAARIPLVSLRSSMRRARLENRPRIPHSLKDFDKVLRSRRYRRLSRTMDGKDNVYAGRAGSAADKTISLIFVTRRMRRYMRKVKRIFCDGTFSPVPRGMKAYQVWTISTIREHHVVPLVRVLMRRRTRKAYEAALEKIQALVPQFKPQHIFADYESGEQKALANAFPDADCSGCLFHYAKSVGGKSKKLGMTKKIKDSPHVRRVVRSFCALPLLPQSYIIRGYNSLLKTATKKRVAATILPLANYWQTQWLNKVHLLSVSGCEDRTTNGSECDNRMFQDAVRQARPNCWDFMDGVLEMEDCTHQDIAVMEALRRPSRIRSTAAVSNDSKIQALTRQLEEGLISVRGFLKTASYTIVGAFNRGLNGKKKKKNV</sequence>
<accession>A0A6P8ZQY1</accession>
<dbReference type="OrthoDB" id="6608877at2759"/>
<feature type="domain" description="MULE transposase" evidence="1">
    <location>
        <begin position="115"/>
        <end position="208"/>
    </location>
</feature>
<evidence type="ECO:0000313" key="2">
    <source>
        <dbReference type="Proteomes" id="UP000515158"/>
    </source>
</evidence>
<evidence type="ECO:0000259" key="1">
    <source>
        <dbReference type="Pfam" id="PF10551"/>
    </source>
</evidence>
<dbReference type="KEGG" id="tpal:117648296"/>
<organism evidence="3">
    <name type="scientific">Thrips palmi</name>
    <name type="common">Melon thrips</name>
    <dbReference type="NCBI Taxonomy" id="161013"/>
    <lineage>
        <taxon>Eukaryota</taxon>
        <taxon>Metazoa</taxon>
        <taxon>Ecdysozoa</taxon>
        <taxon>Arthropoda</taxon>
        <taxon>Hexapoda</taxon>
        <taxon>Insecta</taxon>
        <taxon>Pterygota</taxon>
        <taxon>Neoptera</taxon>
        <taxon>Paraneoptera</taxon>
        <taxon>Thysanoptera</taxon>
        <taxon>Terebrantia</taxon>
        <taxon>Thripoidea</taxon>
        <taxon>Thripidae</taxon>
        <taxon>Thrips</taxon>
    </lineage>
</organism>
<dbReference type="AlphaFoldDB" id="A0A6P8ZQY1"/>
<reference evidence="3" key="1">
    <citation type="submission" date="2025-08" db="UniProtKB">
        <authorList>
            <consortium name="RefSeq"/>
        </authorList>
    </citation>
    <scope>IDENTIFICATION</scope>
    <source>
        <tissue evidence="3">Total insect</tissue>
    </source>
</reference>
<keyword evidence="2" id="KW-1185">Reference proteome</keyword>
<dbReference type="InParanoid" id="A0A6P8ZQY1"/>
<name>A0A6P8ZQY1_THRPL</name>
<dbReference type="GeneID" id="117648296"/>